<evidence type="ECO:0000256" key="1">
    <source>
        <dbReference type="ARBA" id="ARBA00010342"/>
    </source>
</evidence>
<feature type="domain" description="CcmH/CycL/Ccl2/NrfF N-terminal" evidence="9">
    <location>
        <begin position="46"/>
        <end position="176"/>
    </location>
</feature>
<dbReference type="AlphaFoldDB" id="A0A451AC24"/>
<evidence type="ECO:0000256" key="6">
    <source>
        <dbReference type="ARBA" id="ARBA00023004"/>
    </source>
</evidence>
<feature type="compositionally biased region" description="Polar residues" evidence="8">
    <location>
        <begin position="185"/>
        <end position="194"/>
    </location>
</feature>
<name>A0A451AC24_9GAMM</name>
<keyword evidence="7" id="KW-1133">Transmembrane helix</keyword>
<dbReference type="InterPro" id="IPR038297">
    <property type="entry name" value="CcmH/CycL/NrfF/Ccl2_sf"/>
</dbReference>
<keyword evidence="6 7" id="KW-0408">Iron</keyword>
<reference evidence="10" key="1">
    <citation type="submission" date="2019-02" db="EMBL/GenBank/DDBJ databases">
        <authorList>
            <person name="Gruber-Vodicka R. H."/>
            <person name="Seah K. B. B."/>
        </authorList>
    </citation>
    <scope>NUCLEOTIDE SEQUENCE</scope>
    <source>
        <strain evidence="10">BECK_BY1</strain>
    </source>
</reference>
<feature type="transmembrane region" description="Helical" evidence="7">
    <location>
        <begin position="28"/>
        <end position="49"/>
    </location>
</feature>
<comment type="similarity">
    <text evidence="1 7">Belongs to the CcmH/CycL/Ccl2/NrfF family.</text>
</comment>
<keyword evidence="2 7" id="KW-0349">Heme</keyword>
<keyword evidence="7" id="KW-0812">Transmembrane</keyword>
<protein>
    <recommendedName>
        <fullName evidence="7">Cytochrome c-type biogenesis protein</fullName>
    </recommendedName>
</protein>
<sequence>MAGRNSTVDPRAEEIKDKIVFHLRFSRLILIFPLFLTLISGNGANASLFEPRDFSDPAQEARYKTLIEELRCLVCQNQSLADSNAELAGDLRREVYTMVTDGADEDTVKEFMVSRYSEYVLYRPPVTVTTLLLWAGPFLFILAGLAILVLKVYRRSDARAPIALSKTEEERLAEMLRKATENEAESQTGQTRTR</sequence>
<dbReference type="Pfam" id="PF03918">
    <property type="entry name" value="CcmH"/>
    <property type="match status" value="1"/>
</dbReference>
<organism evidence="10">
    <name type="scientific">Candidatus Kentrum sp. TUN</name>
    <dbReference type="NCBI Taxonomy" id="2126343"/>
    <lineage>
        <taxon>Bacteria</taxon>
        <taxon>Pseudomonadati</taxon>
        <taxon>Pseudomonadota</taxon>
        <taxon>Gammaproteobacteria</taxon>
        <taxon>Candidatus Kentrum</taxon>
    </lineage>
</organism>
<dbReference type="GO" id="GO:0005886">
    <property type="term" value="C:plasma membrane"/>
    <property type="evidence" value="ECO:0007669"/>
    <property type="project" value="TreeGrafter"/>
</dbReference>
<dbReference type="EMBL" id="CAADFX010000218">
    <property type="protein sequence ID" value="VFK63553.1"/>
    <property type="molecule type" value="Genomic_DNA"/>
</dbReference>
<dbReference type="GO" id="GO:0046872">
    <property type="term" value="F:metal ion binding"/>
    <property type="evidence" value="ECO:0007669"/>
    <property type="project" value="UniProtKB-KW"/>
</dbReference>
<evidence type="ECO:0000256" key="5">
    <source>
        <dbReference type="ARBA" id="ARBA00022748"/>
    </source>
</evidence>
<feature type="transmembrane region" description="Helical" evidence="7">
    <location>
        <begin position="131"/>
        <end position="150"/>
    </location>
</feature>
<accession>A0A451AC24</accession>
<evidence type="ECO:0000256" key="7">
    <source>
        <dbReference type="RuleBase" id="RU364112"/>
    </source>
</evidence>
<dbReference type="CDD" id="cd16378">
    <property type="entry name" value="CcmH_N"/>
    <property type="match status" value="1"/>
</dbReference>
<evidence type="ECO:0000256" key="3">
    <source>
        <dbReference type="ARBA" id="ARBA00022723"/>
    </source>
</evidence>
<evidence type="ECO:0000256" key="8">
    <source>
        <dbReference type="SAM" id="MobiDB-lite"/>
    </source>
</evidence>
<proteinExistence type="inferred from homology"/>
<dbReference type="GO" id="GO:0017004">
    <property type="term" value="P:cytochrome complex assembly"/>
    <property type="evidence" value="ECO:0007669"/>
    <property type="project" value="UniProtKB-KW"/>
</dbReference>
<dbReference type="FunFam" id="1.10.8.640:FF:000001">
    <property type="entry name" value="Cytochrome c-type biogenesis protein"/>
    <property type="match status" value="1"/>
</dbReference>
<dbReference type="PANTHER" id="PTHR47870">
    <property type="entry name" value="CYTOCHROME C-TYPE BIOGENESIS PROTEIN CCMH"/>
    <property type="match status" value="1"/>
</dbReference>
<keyword evidence="4 7" id="KW-0732">Signal</keyword>
<evidence type="ECO:0000256" key="2">
    <source>
        <dbReference type="ARBA" id="ARBA00022617"/>
    </source>
</evidence>
<evidence type="ECO:0000256" key="4">
    <source>
        <dbReference type="ARBA" id="ARBA00022729"/>
    </source>
</evidence>
<comment type="function">
    <text evidence="7">Possible subunit of a heme lyase.</text>
</comment>
<keyword evidence="7" id="KW-0472">Membrane</keyword>
<feature type="region of interest" description="Disordered" evidence="8">
    <location>
        <begin position="174"/>
        <end position="194"/>
    </location>
</feature>
<evidence type="ECO:0000313" key="10">
    <source>
        <dbReference type="EMBL" id="VFK63553.1"/>
    </source>
</evidence>
<dbReference type="InterPro" id="IPR005616">
    <property type="entry name" value="CcmH/CycL/Ccl2/NrfF_N"/>
</dbReference>
<dbReference type="PANTHER" id="PTHR47870:SF1">
    <property type="entry name" value="CYTOCHROME C-TYPE BIOGENESIS PROTEIN CCMH"/>
    <property type="match status" value="1"/>
</dbReference>
<keyword evidence="5" id="KW-0201">Cytochrome c-type biogenesis</keyword>
<keyword evidence="3 7" id="KW-0479">Metal-binding</keyword>
<dbReference type="InterPro" id="IPR051263">
    <property type="entry name" value="C-type_cytochrome_biogenesis"/>
</dbReference>
<dbReference type="Gene3D" id="1.10.8.640">
    <property type="entry name" value="Cytochrome C biogenesis protein"/>
    <property type="match status" value="1"/>
</dbReference>
<gene>
    <name evidence="10" type="ORF">BECKTUN1418D_GA0071000_12183</name>
</gene>
<evidence type="ECO:0000259" key="9">
    <source>
        <dbReference type="Pfam" id="PF03918"/>
    </source>
</evidence>